<evidence type="ECO:0000313" key="2">
    <source>
        <dbReference type="Proteomes" id="UP000184423"/>
    </source>
</evidence>
<dbReference type="RefSeq" id="WP_073250468.1">
    <property type="nucleotide sequence ID" value="NZ_FQVG01000112.1"/>
</dbReference>
<dbReference type="InterPro" id="IPR007731">
    <property type="entry name" value="DUF669"/>
</dbReference>
<organism evidence="1 2">
    <name type="scientific">Caloramator proteoclasticus DSM 10124</name>
    <dbReference type="NCBI Taxonomy" id="1121262"/>
    <lineage>
        <taxon>Bacteria</taxon>
        <taxon>Bacillati</taxon>
        <taxon>Bacillota</taxon>
        <taxon>Clostridia</taxon>
        <taxon>Eubacteriales</taxon>
        <taxon>Clostridiaceae</taxon>
        <taxon>Caloramator</taxon>
    </lineage>
</organism>
<gene>
    <name evidence="1" type="ORF">SAMN02746091_02693</name>
</gene>
<evidence type="ECO:0008006" key="3">
    <source>
        <dbReference type="Google" id="ProtNLM"/>
    </source>
</evidence>
<keyword evidence="2" id="KW-1185">Reference proteome</keyword>
<reference evidence="2" key="1">
    <citation type="submission" date="2016-11" db="EMBL/GenBank/DDBJ databases">
        <authorList>
            <person name="Varghese N."/>
            <person name="Submissions S."/>
        </authorList>
    </citation>
    <scope>NUCLEOTIDE SEQUENCE [LARGE SCALE GENOMIC DNA]</scope>
    <source>
        <strain evidence="2">DSM 10124</strain>
    </source>
</reference>
<dbReference type="AlphaFoldDB" id="A0A1M5CBJ4"/>
<accession>A0A1M5CBJ4</accession>
<dbReference type="Pfam" id="PF05037">
    <property type="entry name" value="DUF669"/>
    <property type="match status" value="1"/>
</dbReference>
<feature type="non-terminal residue" evidence="1">
    <location>
        <position position="132"/>
    </location>
</feature>
<dbReference type="EMBL" id="FQVG01000112">
    <property type="protein sequence ID" value="SHF52095.1"/>
    <property type="molecule type" value="Genomic_DNA"/>
</dbReference>
<sequence>MASKSIFEKFDKEFDIKGLKEDLKNVASNEAEYKEVPFGTYEVKIEKMELVESKTGKPMLTCWMRILEGEYKNSIIFMNQVLSTAYGIHTANEFLRSLDSGIEVEFESFSQYNDLILDIHEAIDGNLEYAVE</sequence>
<evidence type="ECO:0000313" key="1">
    <source>
        <dbReference type="EMBL" id="SHF52095.1"/>
    </source>
</evidence>
<protein>
    <recommendedName>
        <fullName evidence="3">DUF669 domain-containing protein</fullName>
    </recommendedName>
</protein>
<proteinExistence type="predicted"/>
<dbReference type="Proteomes" id="UP000184423">
    <property type="component" value="Unassembled WGS sequence"/>
</dbReference>
<name>A0A1M5CBJ4_9CLOT</name>